<name>A0ACB8FEP7_9SAUR</name>
<keyword evidence="2" id="KW-1185">Reference proteome</keyword>
<dbReference type="EMBL" id="CM037617">
    <property type="protein sequence ID" value="KAH8003990.1"/>
    <property type="molecule type" value="Genomic_DNA"/>
</dbReference>
<proteinExistence type="predicted"/>
<dbReference type="Proteomes" id="UP000827872">
    <property type="component" value="Linkage Group LG04"/>
</dbReference>
<gene>
    <name evidence="1" type="ORF">K3G42_001305</name>
</gene>
<evidence type="ECO:0000313" key="2">
    <source>
        <dbReference type="Proteomes" id="UP000827872"/>
    </source>
</evidence>
<protein>
    <submittedName>
        <fullName evidence="1">Uncharacterized protein</fullName>
    </submittedName>
</protein>
<reference evidence="1" key="1">
    <citation type="submission" date="2021-08" db="EMBL/GenBank/DDBJ databases">
        <title>The first chromosome-level gecko genome reveals the dynamic sex chromosomes of Neotropical dwarf geckos (Sphaerodactylidae: Sphaerodactylus).</title>
        <authorList>
            <person name="Pinto B.J."/>
            <person name="Keating S.E."/>
            <person name="Gamble T."/>
        </authorList>
    </citation>
    <scope>NUCLEOTIDE SEQUENCE</scope>
    <source>
        <strain evidence="1">TG3544</strain>
    </source>
</reference>
<comment type="caution">
    <text evidence="1">The sequence shown here is derived from an EMBL/GenBank/DDBJ whole genome shotgun (WGS) entry which is preliminary data.</text>
</comment>
<evidence type="ECO:0000313" key="1">
    <source>
        <dbReference type="EMBL" id="KAH8003990.1"/>
    </source>
</evidence>
<organism evidence="1 2">
    <name type="scientific">Sphaerodactylus townsendi</name>
    <dbReference type="NCBI Taxonomy" id="933632"/>
    <lineage>
        <taxon>Eukaryota</taxon>
        <taxon>Metazoa</taxon>
        <taxon>Chordata</taxon>
        <taxon>Craniata</taxon>
        <taxon>Vertebrata</taxon>
        <taxon>Euteleostomi</taxon>
        <taxon>Lepidosauria</taxon>
        <taxon>Squamata</taxon>
        <taxon>Bifurcata</taxon>
        <taxon>Gekkota</taxon>
        <taxon>Sphaerodactylidae</taxon>
        <taxon>Sphaerodactylus</taxon>
    </lineage>
</organism>
<sequence length="108" mass="12413">MLKLGEMAQLAHHSSQEIILRRQPLCHLCGMLGCKQNIASLSSYVTSLLELLLQQMVTSWYKAERHMKVKAGGQQPREHKEEAEFRAQEEEHKSLGQKLKEQRRGSLC</sequence>
<accession>A0ACB8FEP7</accession>